<feature type="compositionally biased region" description="Basic and acidic residues" evidence="6">
    <location>
        <begin position="440"/>
        <end position="461"/>
    </location>
</feature>
<evidence type="ECO:0000256" key="4">
    <source>
        <dbReference type="ARBA" id="ARBA00022753"/>
    </source>
</evidence>
<reference evidence="8" key="2">
    <citation type="submission" date="2022-06" db="UniProtKB">
        <authorList>
            <consortium name="EnsemblMetazoa"/>
        </authorList>
    </citation>
    <scope>IDENTIFICATION</scope>
</reference>
<evidence type="ECO:0000313" key="8">
    <source>
        <dbReference type="EnsemblMetazoa" id="OVOC9312.1"/>
    </source>
</evidence>
<keyword evidence="3" id="KW-1003">Cell membrane</keyword>
<feature type="domain" description="Dynamin-type G" evidence="7">
    <location>
        <begin position="51"/>
        <end position="283"/>
    </location>
</feature>
<accession>A0A8R1Y5S8</accession>
<dbReference type="OMA" id="YVMDEIM"/>
<dbReference type="PANTHER" id="PTHR43681:SF1">
    <property type="entry name" value="SARCALUMENIN"/>
    <property type="match status" value="1"/>
</dbReference>
<keyword evidence="5" id="KW-0472">Membrane</keyword>
<organism evidence="8 9">
    <name type="scientific">Onchocerca volvulus</name>
    <dbReference type="NCBI Taxonomy" id="6282"/>
    <lineage>
        <taxon>Eukaryota</taxon>
        <taxon>Metazoa</taxon>
        <taxon>Ecdysozoa</taxon>
        <taxon>Nematoda</taxon>
        <taxon>Chromadorea</taxon>
        <taxon>Rhabditida</taxon>
        <taxon>Spirurina</taxon>
        <taxon>Spiruromorpha</taxon>
        <taxon>Filarioidea</taxon>
        <taxon>Onchocercidae</taxon>
        <taxon>Onchocerca</taxon>
    </lineage>
</organism>
<proteinExistence type="predicted"/>
<dbReference type="GO" id="GO:0010008">
    <property type="term" value="C:endosome membrane"/>
    <property type="evidence" value="ECO:0007669"/>
    <property type="project" value="UniProtKB-SubCell"/>
</dbReference>
<feature type="compositionally biased region" description="Polar residues" evidence="6">
    <location>
        <begin position="481"/>
        <end position="491"/>
    </location>
</feature>
<dbReference type="PROSITE" id="PS51718">
    <property type="entry name" value="G_DYNAMIN_2"/>
    <property type="match status" value="1"/>
</dbReference>
<dbReference type="Pfam" id="PF18150">
    <property type="entry name" value="DUF5600"/>
    <property type="match status" value="1"/>
</dbReference>
<dbReference type="Gene3D" id="1.10.268.20">
    <property type="match status" value="1"/>
</dbReference>
<dbReference type="InterPro" id="IPR045063">
    <property type="entry name" value="Dynamin_N"/>
</dbReference>
<dbReference type="SUPFAM" id="SSF52540">
    <property type="entry name" value="P-loop containing nucleoside triphosphate hydrolases"/>
    <property type="match status" value="1"/>
</dbReference>
<dbReference type="Proteomes" id="UP000024404">
    <property type="component" value="Unassembled WGS sequence"/>
</dbReference>
<dbReference type="GO" id="GO:0005886">
    <property type="term" value="C:plasma membrane"/>
    <property type="evidence" value="ECO:0007669"/>
    <property type="project" value="UniProtKB-SubCell"/>
</dbReference>
<evidence type="ECO:0000256" key="6">
    <source>
        <dbReference type="SAM" id="MobiDB-lite"/>
    </source>
</evidence>
<dbReference type="Gene3D" id="3.40.50.300">
    <property type="entry name" value="P-loop containing nucleotide triphosphate hydrolases"/>
    <property type="match status" value="1"/>
</dbReference>
<dbReference type="AlphaFoldDB" id="A0A8R1Y5S8"/>
<evidence type="ECO:0000259" key="7">
    <source>
        <dbReference type="PROSITE" id="PS51718"/>
    </source>
</evidence>
<evidence type="ECO:0000256" key="3">
    <source>
        <dbReference type="ARBA" id="ARBA00022475"/>
    </source>
</evidence>
<dbReference type="EnsemblMetazoa" id="OVOC9312.1">
    <property type="protein sequence ID" value="OVOC9312.1"/>
    <property type="gene ID" value="WBGene00246121"/>
</dbReference>
<dbReference type="InterPro" id="IPR027417">
    <property type="entry name" value="P-loop_NTPase"/>
</dbReference>
<dbReference type="InterPro" id="IPR030381">
    <property type="entry name" value="G_DYNAMIN_dom"/>
</dbReference>
<evidence type="ECO:0000313" key="9">
    <source>
        <dbReference type="Proteomes" id="UP000024404"/>
    </source>
</evidence>
<keyword evidence="4" id="KW-0967">Endosome</keyword>
<sequence>MCKAPEKPLPDPAVVGAMLALKAAYDKKVVPSEKRYLYHEFDTPPLNEEEFKGKPTILLLGQYSVGKTSMISYLLNGNYPGADIGPEPTTDIFAHVDYSEKTQTISGITLASDKNYQFQSLNIFGDVFMNKLRATRFNAPLLKYISIIDTPGILTGDKQVENRGYDFAQVIKFLSSKVDCIFLLFDANKLDISDEYKQVIQILEGNEDKIKIILNKADWVRPRELVHVRGALMWALGKIMRCPEVPKVYIGSFWPYWSNKNVLLRDAIMEDLTAVVKEIADLPNSYHRRRINDVAKRARNVRIHSYVMDEIMKRKLFFSITLTAPDTETEPKKLRNVYRDLAANRRIVLNDFPDPELFHKKAKKTNAKDWARIDFKLDKLLNSFIENDIGPILKAVMNEKECKINFPVPKKVPLPEDYNKLVKNKKLPQFLPESSQNQSSKDEKKSSKDKDSKEKDTEQSKQKNQSQDDGTTESKVKEGGVSTQKVANVFA</sequence>
<evidence type="ECO:0000256" key="2">
    <source>
        <dbReference type="ARBA" id="ARBA00004481"/>
    </source>
</evidence>
<name>A0A8R1Y5S8_ONCVO</name>
<dbReference type="InterPro" id="IPR040990">
    <property type="entry name" value="DUF5600"/>
</dbReference>
<dbReference type="EMBL" id="CMVM020000261">
    <property type="status" value="NOT_ANNOTATED_CDS"/>
    <property type="molecule type" value="Genomic_DNA"/>
</dbReference>
<keyword evidence="9" id="KW-1185">Reference proteome</keyword>
<dbReference type="PANTHER" id="PTHR43681">
    <property type="entry name" value="TRANSMEMBRANE GTPASE FZO"/>
    <property type="match status" value="1"/>
</dbReference>
<protein>
    <submittedName>
        <fullName evidence="8">Dynamin-type G domain-containing protein</fullName>
    </submittedName>
</protein>
<dbReference type="Pfam" id="PF00350">
    <property type="entry name" value="Dynamin_N"/>
    <property type="match status" value="1"/>
</dbReference>
<dbReference type="GO" id="GO:0005525">
    <property type="term" value="F:GTP binding"/>
    <property type="evidence" value="ECO:0007669"/>
    <property type="project" value="InterPro"/>
</dbReference>
<reference evidence="9" key="1">
    <citation type="submission" date="2013-10" db="EMBL/GenBank/DDBJ databases">
        <title>Genome sequencing of Onchocerca volvulus.</title>
        <authorList>
            <person name="Cotton J."/>
            <person name="Tsai J."/>
            <person name="Stanley E."/>
            <person name="Tracey A."/>
            <person name="Holroyd N."/>
            <person name="Lustigman S."/>
            <person name="Berriman M."/>
        </authorList>
    </citation>
    <scope>NUCLEOTIDE SEQUENCE</scope>
</reference>
<evidence type="ECO:0000256" key="5">
    <source>
        <dbReference type="ARBA" id="ARBA00023136"/>
    </source>
</evidence>
<evidence type="ECO:0000256" key="1">
    <source>
        <dbReference type="ARBA" id="ARBA00004413"/>
    </source>
</evidence>
<dbReference type="InterPro" id="IPR051943">
    <property type="entry name" value="TRAFAC_Dynamin-like_GTPase"/>
</dbReference>
<comment type="subcellular location">
    <subcellularLocation>
        <location evidence="1">Cell membrane</location>
        <topology evidence="1">Peripheral membrane protein</topology>
        <orientation evidence="1">Cytoplasmic side</orientation>
    </subcellularLocation>
    <subcellularLocation>
        <location evidence="2">Endosome membrane</location>
        <topology evidence="2">Peripheral membrane protein</topology>
    </subcellularLocation>
</comment>
<dbReference type="InterPro" id="IPR031692">
    <property type="entry name" value="EHD_N"/>
</dbReference>
<feature type="region of interest" description="Disordered" evidence="6">
    <location>
        <begin position="427"/>
        <end position="491"/>
    </location>
</feature>
<dbReference type="Pfam" id="PF16880">
    <property type="entry name" value="EHD_N"/>
    <property type="match status" value="1"/>
</dbReference>